<dbReference type="SUPFAM" id="SSF116734">
    <property type="entry name" value="DNA methylase specificity domain"/>
    <property type="match status" value="1"/>
</dbReference>
<dbReference type="RefSeq" id="WP_238751796.1">
    <property type="nucleotide sequence ID" value="NZ_CAKLPZ010000003.1"/>
</dbReference>
<dbReference type="EMBL" id="CAKLPZ010000003">
    <property type="protein sequence ID" value="CAH1001447.1"/>
    <property type="molecule type" value="Genomic_DNA"/>
</dbReference>
<name>A0ABN8F5Y9_9BACT</name>
<sequence length="147" mass="16171">MVEIGDKKKLKSVWPFYSLGDIFTFKGGGTPSKRIVEYWEGNIPWASIKDIKGETLESTIDHISQKGVENSSTSIADAGSLILATRISPGRPIITNIRTAINQDLKIAIPKVDADIQFLFYLLKSIEDKVIKISSGTTVFTAIKLSI</sequence>
<evidence type="ECO:0000256" key="2">
    <source>
        <dbReference type="ARBA" id="ARBA00022747"/>
    </source>
</evidence>
<dbReference type="Proteomes" id="UP000837803">
    <property type="component" value="Unassembled WGS sequence"/>
</dbReference>
<keyword evidence="2" id="KW-0680">Restriction system</keyword>
<comment type="similarity">
    <text evidence="1">Belongs to the type-I restriction system S methylase family.</text>
</comment>
<comment type="caution">
    <text evidence="5">The sequence shown here is derived from an EMBL/GenBank/DDBJ whole genome shotgun (WGS) entry which is preliminary data.</text>
</comment>
<keyword evidence="6" id="KW-1185">Reference proteome</keyword>
<evidence type="ECO:0000313" key="5">
    <source>
        <dbReference type="EMBL" id="CAH1001447.1"/>
    </source>
</evidence>
<accession>A0ABN8F5Y9</accession>
<evidence type="ECO:0000256" key="1">
    <source>
        <dbReference type="ARBA" id="ARBA00010923"/>
    </source>
</evidence>
<dbReference type="Pfam" id="PF01420">
    <property type="entry name" value="Methylase_S"/>
    <property type="match status" value="1"/>
</dbReference>
<feature type="domain" description="Type I restriction modification DNA specificity" evidence="4">
    <location>
        <begin position="14"/>
        <end position="138"/>
    </location>
</feature>
<evidence type="ECO:0000259" key="4">
    <source>
        <dbReference type="Pfam" id="PF01420"/>
    </source>
</evidence>
<dbReference type="PANTHER" id="PTHR30408:SF12">
    <property type="entry name" value="TYPE I RESTRICTION ENZYME MJAVIII SPECIFICITY SUBUNIT"/>
    <property type="match status" value="1"/>
</dbReference>
<dbReference type="InterPro" id="IPR000055">
    <property type="entry name" value="Restrct_endonuc_typeI_TRD"/>
</dbReference>
<evidence type="ECO:0000313" key="6">
    <source>
        <dbReference type="Proteomes" id="UP000837803"/>
    </source>
</evidence>
<dbReference type="Gene3D" id="3.90.220.20">
    <property type="entry name" value="DNA methylase specificity domains"/>
    <property type="match status" value="1"/>
</dbReference>
<gene>
    <name evidence="5" type="ORF">LEM8419_02350</name>
</gene>
<evidence type="ECO:0000256" key="3">
    <source>
        <dbReference type="ARBA" id="ARBA00023125"/>
    </source>
</evidence>
<protein>
    <recommendedName>
        <fullName evidence="4">Type I restriction modification DNA specificity domain-containing protein</fullName>
    </recommendedName>
</protein>
<dbReference type="InterPro" id="IPR052021">
    <property type="entry name" value="Type-I_RS_S_subunit"/>
</dbReference>
<dbReference type="InterPro" id="IPR044946">
    <property type="entry name" value="Restrct_endonuc_typeI_TRD_sf"/>
</dbReference>
<organism evidence="5 6">
    <name type="scientific">Neolewinella maritima</name>
    <dbReference type="NCBI Taxonomy" id="1383882"/>
    <lineage>
        <taxon>Bacteria</taxon>
        <taxon>Pseudomonadati</taxon>
        <taxon>Bacteroidota</taxon>
        <taxon>Saprospiria</taxon>
        <taxon>Saprospirales</taxon>
        <taxon>Lewinellaceae</taxon>
        <taxon>Neolewinella</taxon>
    </lineage>
</organism>
<dbReference type="PANTHER" id="PTHR30408">
    <property type="entry name" value="TYPE-1 RESTRICTION ENZYME ECOKI SPECIFICITY PROTEIN"/>
    <property type="match status" value="1"/>
</dbReference>
<reference evidence="5" key="1">
    <citation type="submission" date="2021-12" db="EMBL/GenBank/DDBJ databases">
        <authorList>
            <person name="Rodrigo-Torres L."/>
            <person name="Arahal R. D."/>
            <person name="Lucena T."/>
        </authorList>
    </citation>
    <scope>NUCLEOTIDE SEQUENCE</scope>
    <source>
        <strain evidence="5">CECT 8419</strain>
    </source>
</reference>
<proteinExistence type="inferred from homology"/>
<keyword evidence="3" id="KW-0238">DNA-binding</keyword>